<dbReference type="GO" id="GO:0030170">
    <property type="term" value="F:pyridoxal phosphate binding"/>
    <property type="evidence" value="ECO:0007669"/>
    <property type="project" value="InterPro"/>
</dbReference>
<comment type="subunit">
    <text evidence="3">Homodimer.</text>
</comment>
<dbReference type="KEGG" id="rca:Rcas_1567"/>
<dbReference type="PANTHER" id="PTHR42790">
    <property type="entry name" value="AMINOTRANSFERASE"/>
    <property type="match status" value="1"/>
</dbReference>
<comment type="cofactor">
    <cofactor evidence="1">
        <name>pyridoxal 5'-phosphate</name>
        <dbReference type="ChEBI" id="CHEBI:597326"/>
    </cofactor>
</comment>
<evidence type="ECO:0000313" key="9">
    <source>
        <dbReference type="Proteomes" id="UP000000263"/>
    </source>
</evidence>
<dbReference type="PANTHER" id="PTHR42790:SF19">
    <property type="entry name" value="KYNURENINE_ALPHA-AMINOADIPATE AMINOTRANSFERASE, MITOCHONDRIAL"/>
    <property type="match status" value="1"/>
</dbReference>
<reference evidence="8 9" key="1">
    <citation type="submission" date="2007-08" db="EMBL/GenBank/DDBJ databases">
        <title>Complete sequence of Roseiflexus castenholzii DSM 13941.</title>
        <authorList>
            <consortium name="US DOE Joint Genome Institute"/>
            <person name="Copeland A."/>
            <person name="Lucas S."/>
            <person name="Lapidus A."/>
            <person name="Barry K."/>
            <person name="Glavina del Rio T."/>
            <person name="Dalin E."/>
            <person name="Tice H."/>
            <person name="Pitluck S."/>
            <person name="Thompson L.S."/>
            <person name="Brettin T."/>
            <person name="Bruce D."/>
            <person name="Detter J.C."/>
            <person name="Han C."/>
            <person name="Tapia R."/>
            <person name="Schmutz J."/>
            <person name="Larimer F."/>
            <person name="Land M."/>
            <person name="Hauser L."/>
            <person name="Kyrpides N."/>
            <person name="Mikhailova N."/>
            <person name="Bryant D.A."/>
            <person name="Hanada S."/>
            <person name="Tsukatani Y."/>
            <person name="Richardson P."/>
        </authorList>
    </citation>
    <scope>NUCLEOTIDE SEQUENCE [LARGE SCALE GENOMIC DNA]</scope>
    <source>
        <strain evidence="9">DSM 13941 / HLO8</strain>
    </source>
</reference>
<dbReference type="GO" id="GO:0008483">
    <property type="term" value="F:transaminase activity"/>
    <property type="evidence" value="ECO:0007669"/>
    <property type="project" value="UniProtKB-KW"/>
</dbReference>
<dbReference type="OrthoDB" id="9802328at2"/>
<dbReference type="InterPro" id="IPR015424">
    <property type="entry name" value="PyrdxlP-dep_Trfase"/>
</dbReference>
<keyword evidence="4" id="KW-0032">Aminotransferase</keyword>
<dbReference type="InterPro" id="IPR050859">
    <property type="entry name" value="Class-I_PLP-dep_aminotransf"/>
</dbReference>
<dbReference type="STRING" id="383372.Rcas_1567"/>
<accession>A7NJJ0</accession>
<dbReference type="Proteomes" id="UP000000263">
    <property type="component" value="Chromosome"/>
</dbReference>
<dbReference type="AlphaFoldDB" id="A7NJJ0"/>
<dbReference type="Gene3D" id="3.40.640.10">
    <property type="entry name" value="Type I PLP-dependent aspartate aminotransferase-like (Major domain)"/>
    <property type="match status" value="1"/>
</dbReference>
<organism evidence="8 9">
    <name type="scientific">Roseiflexus castenholzii (strain DSM 13941 / HLO8)</name>
    <dbReference type="NCBI Taxonomy" id="383372"/>
    <lineage>
        <taxon>Bacteria</taxon>
        <taxon>Bacillati</taxon>
        <taxon>Chloroflexota</taxon>
        <taxon>Chloroflexia</taxon>
        <taxon>Chloroflexales</taxon>
        <taxon>Roseiflexineae</taxon>
        <taxon>Roseiflexaceae</taxon>
        <taxon>Roseiflexus</taxon>
    </lineage>
</organism>
<keyword evidence="5" id="KW-0808">Transferase</keyword>
<dbReference type="RefSeq" id="WP_012120088.1">
    <property type="nucleotide sequence ID" value="NC_009767.1"/>
</dbReference>
<evidence type="ECO:0000313" key="8">
    <source>
        <dbReference type="EMBL" id="ABU57660.1"/>
    </source>
</evidence>
<dbReference type="GO" id="GO:1901605">
    <property type="term" value="P:alpha-amino acid metabolic process"/>
    <property type="evidence" value="ECO:0007669"/>
    <property type="project" value="TreeGrafter"/>
</dbReference>
<evidence type="ECO:0000256" key="2">
    <source>
        <dbReference type="ARBA" id="ARBA00007441"/>
    </source>
</evidence>
<dbReference type="Gene3D" id="3.90.1150.10">
    <property type="entry name" value="Aspartate Aminotransferase, domain 1"/>
    <property type="match status" value="1"/>
</dbReference>
<evidence type="ECO:0000256" key="6">
    <source>
        <dbReference type="ARBA" id="ARBA00022898"/>
    </source>
</evidence>
<name>A7NJJ0_ROSCS</name>
<evidence type="ECO:0000256" key="5">
    <source>
        <dbReference type="ARBA" id="ARBA00022679"/>
    </source>
</evidence>
<sequence>MSAVSAPALGNLYAARAKNLAPAQIWPEHEGDLISLAYGFAAPELFPTDDLLSATAEVLAEDAAEGLNYAPTYPGLVQFVANRLRAQGTPAEPGTVLISYGSSQVLALLPQVFIDPGDAVIVEGPTFMGAVRHFALAGARLITVDVDEYGMNVDALEETLRDLAQRGQRPKFIYTIPTFHNPSGVLMPLERRQRLVALAKEYGVLIVEDDAYGDLYFENPPPPRLSALDHEGWVLQVGTFSKILAPGLRMGWACGNHEIIQRLASFKVEGSSGPFLTRMVERCCADGRLERHIAELRAAYRARRDLMLTVIAREWTPEVRVTKPEGGFFIWARLPQGVSATALLAEAEKHGVTFSPGTHFYANGQGDDAFRLSFSFVPHQQIEDGIARIGAALRMFQ</sequence>
<dbReference type="FunFam" id="3.40.640.10:FF:000053">
    <property type="entry name" value="Aminotransferase, class I"/>
    <property type="match status" value="1"/>
</dbReference>
<dbReference type="EMBL" id="CP000804">
    <property type="protein sequence ID" value="ABU57660.1"/>
    <property type="molecule type" value="Genomic_DNA"/>
</dbReference>
<dbReference type="CDD" id="cd00609">
    <property type="entry name" value="AAT_like"/>
    <property type="match status" value="1"/>
</dbReference>
<evidence type="ECO:0000256" key="1">
    <source>
        <dbReference type="ARBA" id="ARBA00001933"/>
    </source>
</evidence>
<keyword evidence="9" id="KW-1185">Reference proteome</keyword>
<evidence type="ECO:0000256" key="3">
    <source>
        <dbReference type="ARBA" id="ARBA00011738"/>
    </source>
</evidence>
<dbReference type="HOGENOM" id="CLU_017584_0_6_0"/>
<evidence type="ECO:0000256" key="4">
    <source>
        <dbReference type="ARBA" id="ARBA00022576"/>
    </source>
</evidence>
<protein>
    <submittedName>
        <fullName evidence="8">Putative transcriptional regulator, GntR family</fullName>
    </submittedName>
</protein>
<keyword evidence="6" id="KW-0663">Pyridoxal phosphate</keyword>
<gene>
    <name evidence="8" type="ordered locus">Rcas_1567</name>
</gene>
<evidence type="ECO:0000259" key="7">
    <source>
        <dbReference type="Pfam" id="PF00155"/>
    </source>
</evidence>
<dbReference type="InterPro" id="IPR015421">
    <property type="entry name" value="PyrdxlP-dep_Trfase_major"/>
</dbReference>
<feature type="domain" description="Aminotransferase class I/classII large" evidence="7">
    <location>
        <begin position="51"/>
        <end position="389"/>
    </location>
</feature>
<dbReference type="InterPro" id="IPR015422">
    <property type="entry name" value="PyrdxlP-dep_Trfase_small"/>
</dbReference>
<dbReference type="InterPro" id="IPR004839">
    <property type="entry name" value="Aminotransferase_I/II_large"/>
</dbReference>
<proteinExistence type="inferred from homology"/>
<dbReference type="Pfam" id="PF00155">
    <property type="entry name" value="Aminotran_1_2"/>
    <property type="match status" value="1"/>
</dbReference>
<comment type="similarity">
    <text evidence="2">Belongs to the class-I pyridoxal-phosphate-dependent aminotransferase family.</text>
</comment>
<dbReference type="eggNOG" id="COG1167">
    <property type="taxonomic scope" value="Bacteria"/>
</dbReference>
<dbReference type="SUPFAM" id="SSF53383">
    <property type="entry name" value="PLP-dependent transferases"/>
    <property type="match status" value="1"/>
</dbReference>